<dbReference type="Gene3D" id="3.30.530.20">
    <property type="match status" value="2"/>
</dbReference>
<dbReference type="SUPFAM" id="SSF55961">
    <property type="entry name" value="Bet v1-like"/>
    <property type="match status" value="2"/>
</dbReference>
<dbReference type="Pfam" id="PF10604">
    <property type="entry name" value="Polyketide_cyc2"/>
    <property type="match status" value="2"/>
</dbReference>
<accession>A0ABP6CKI8</accession>
<proteinExistence type="predicted"/>
<dbReference type="Proteomes" id="UP001501509">
    <property type="component" value="Unassembled WGS sequence"/>
</dbReference>
<dbReference type="RefSeq" id="WP_344545930.1">
    <property type="nucleotide sequence ID" value="NZ_BAAATD010000009.1"/>
</dbReference>
<sequence>MQETTPSGDVHRTEHQITLQAAPEDVFALVADVTRWPRIFPPTVYADYAERGADEERIRLWATANGEVKSWTSRRHLDRERLSVAFRQEVSQPPVAAMGGEWLIEPVSPGRTRVRLLHDFQAVGDDPEKVAWIHRAVDRNSDAELAALRSAAENDDPGLVHSFDDSVRVAGTAKDVYDFIYDAGRWAERLPHVARVELTEDTPNVQTLEMDTRTADGSVHTTKSVRICFPHDTIVYKQLQTPALMSAHTGRWRIEEDAGGVVVTSAHTVVIRPEAIPSVLGEDATVADARTFVRGALGRNSTATMNHAKAYAERNAAAAAASRAAAP</sequence>
<dbReference type="InterPro" id="IPR019587">
    <property type="entry name" value="Polyketide_cyclase/dehydratase"/>
</dbReference>
<protein>
    <submittedName>
        <fullName evidence="1">SRPBCC family protein</fullName>
    </submittedName>
</protein>
<evidence type="ECO:0000313" key="1">
    <source>
        <dbReference type="EMBL" id="GAA2617569.1"/>
    </source>
</evidence>
<keyword evidence="2" id="KW-1185">Reference proteome</keyword>
<reference evidence="2" key="1">
    <citation type="journal article" date="2019" name="Int. J. Syst. Evol. Microbiol.">
        <title>The Global Catalogue of Microorganisms (GCM) 10K type strain sequencing project: providing services to taxonomists for standard genome sequencing and annotation.</title>
        <authorList>
            <consortium name="The Broad Institute Genomics Platform"/>
            <consortium name="The Broad Institute Genome Sequencing Center for Infectious Disease"/>
            <person name="Wu L."/>
            <person name="Ma J."/>
        </authorList>
    </citation>
    <scope>NUCLEOTIDE SEQUENCE [LARGE SCALE GENOMIC DNA]</scope>
    <source>
        <strain evidence="2">JCM 6833</strain>
    </source>
</reference>
<gene>
    <name evidence="1" type="ORF">GCM10010411_61070</name>
</gene>
<organism evidence="1 2">
    <name type="scientific">Actinomadura fulvescens</name>
    <dbReference type="NCBI Taxonomy" id="46160"/>
    <lineage>
        <taxon>Bacteria</taxon>
        <taxon>Bacillati</taxon>
        <taxon>Actinomycetota</taxon>
        <taxon>Actinomycetes</taxon>
        <taxon>Streptosporangiales</taxon>
        <taxon>Thermomonosporaceae</taxon>
        <taxon>Actinomadura</taxon>
    </lineage>
</organism>
<dbReference type="EMBL" id="BAAATD010000009">
    <property type="protein sequence ID" value="GAA2617569.1"/>
    <property type="molecule type" value="Genomic_DNA"/>
</dbReference>
<name>A0ABP6CKI8_9ACTN</name>
<dbReference type="InterPro" id="IPR023393">
    <property type="entry name" value="START-like_dom_sf"/>
</dbReference>
<dbReference type="CDD" id="cd08861">
    <property type="entry name" value="OtcD1_ARO-CYC_like"/>
    <property type="match status" value="2"/>
</dbReference>
<comment type="caution">
    <text evidence="1">The sequence shown here is derived from an EMBL/GenBank/DDBJ whole genome shotgun (WGS) entry which is preliminary data.</text>
</comment>
<evidence type="ECO:0000313" key="2">
    <source>
        <dbReference type="Proteomes" id="UP001501509"/>
    </source>
</evidence>